<gene>
    <name evidence="4" type="ORF">PFRI_19110</name>
</gene>
<dbReference type="InterPro" id="IPR019752">
    <property type="entry name" value="Pyrv/ketoisovalerate_OxRed_cat"/>
</dbReference>
<proteinExistence type="predicted"/>
<dbReference type="OrthoDB" id="1490270at2"/>
<sequence length="486" mass="53241">MSDIIKLAVLAVGGQGGGVLTNWIADLATRCDYAVQMTSVAGVAQRTGATIYYVEMAPKTDRQPVFALSPSPGDLDILIAAELMEAGRAVLRGFVTPDRTTLIASTHRILATSEKMVPGDGRAKDALVESEITKAALRSVCFDMDTLATNAGSMISASLFGGLARSGALPFETAQFEAVIEASGRGVAQSLAAFRAALNYEPTADTFVKKHNETVNGPKNLLSDWHALSDQVKNFPSDAQDMIKAGLQKTVDYQDIAYGKTYLSHLQTLSPELTQTAAKYIANAMCYDDILRVADLKTRASRQTRLRTEQDIPEGEIVHVTEYFHPRAEEICGTLPARLGAWIEARPKMFQLLDKLTNKGRRIRTDGIIGFGALWIVSALKPYRRQLLRHRYESAHLDRLLKITQQSASKDPQLAIEILACQRLIKGYSDTHLRGQSKFDKVLSVLDALEGREDAAEWIKRLRTAALEDEKGDALDGALATVRSFT</sequence>
<dbReference type="EMBL" id="MLCB01000129">
    <property type="protein sequence ID" value="OJI93850.1"/>
    <property type="molecule type" value="Genomic_DNA"/>
</dbReference>
<keyword evidence="1" id="KW-0560">Oxidoreductase</keyword>
<dbReference type="InterPro" id="IPR052198">
    <property type="entry name" value="IorB_Oxidoreductase"/>
</dbReference>
<dbReference type="Proteomes" id="UP000184514">
    <property type="component" value="Unassembled WGS sequence"/>
</dbReference>
<dbReference type="Gene3D" id="3.40.920.10">
    <property type="entry name" value="Pyruvate-ferredoxin oxidoreductase, PFOR, domain III"/>
    <property type="match status" value="1"/>
</dbReference>
<protein>
    <submittedName>
        <fullName evidence="4">Putative indolepyruvate oxidoreductase subunit B</fullName>
    </submittedName>
</protein>
<evidence type="ECO:0000256" key="1">
    <source>
        <dbReference type="ARBA" id="ARBA00023002"/>
    </source>
</evidence>
<feature type="domain" description="Pyruvate/ketoisovalerate oxidoreductase catalytic" evidence="2">
    <location>
        <begin position="13"/>
        <end position="198"/>
    </location>
</feature>
<dbReference type="InterPro" id="IPR046667">
    <property type="entry name" value="DUF6537"/>
</dbReference>
<dbReference type="GO" id="GO:0016903">
    <property type="term" value="F:oxidoreductase activity, acting on the aldehyde or oxo group of donors"/>
    <property type="evidence" value="ECO:0007669"/>
    <property type="project" value="InterPro"/>
</dbReference>
<name>A0A1L9NX37_9RHOB</name>
<comment type="caution">
    <text evidence="4">The sequence shown here is derived from an EMBL/GenBank/DDBJ whole genome shotgun (WGS) entry which is preliminary data.</text>
</comment>
<keyword evidence="4" id="KW-0670">Pyruvate</keyword>
<evidence type="ECO:0000313" key="4">
    <source>
        <dbReference type="EMBL" id="OJI93850.1"/>
    </source>
</evidence>
<keyword evidence="5" id="KW-1185">Reference proteome</keyword>
<dbReference type="SUPFAM" id="SSF53323">
    <property type="entry name" value="Pyruvate-ferredoxin oxidoreductase, PFOR, domain III"/>
    <property type="match status" value="1"/>
</dbReference>
<dbReference type="RefSeq" id="WP_072630479.1">
    <property type="nucleotide sequence ID" value="NZ_MLCB01000129.1"/>
</dbReference>
<reference evidence="4 5" key="1">
    <citation type="submission" date="2016-10" db="EMBL/GenBank/DDBJ databases">
        <title>Genome sequence of Planktotalea frisia SH6-1.</title>
        <authorList>
            <person name="Poehlein A."/>
            <person name="Bakenhus I."/>
            <person name="Voget S."/>
            <person name="Brinkhoff T."/>
            <person name="Simon M."/>
        </authorList>
    </citation>
    <scope>NUCLEOTIDE SEQUENCE [LARGE SCALE GENOMIC DNA]</scope>
    <source>
        <strain evidence="4 5">SH6-1</strain>
    </source>
</reference>
<dbReference type="STRING" id="696762.PFRI_19110"/>
<evidence type="ECO:0000313" key="5">
    <source>
        <dbReference type="Proteomes" id="UP000184514"/>
    </source>
</evidence>
<dbReference type="Pfam" id="PF01558">
    <property type="entry name" value="POR"/>
    <property type="match status" value="1"/>
</dbReference>
<accession>A0A1L9NX37</accession>
<dbReference type="InterPro" id="IPR002869">
    <property type="entry name" value="Pyrv_flavodox_OxRed_cen"/>
</dbReference>
<organism evidence="4 5">
    <name type="scientific">Planktotalea frisia</name>
    <dbReference type="NCBI Taxonomy" id="696762"/>
    <lineage>
        <taxon>Bacteria</taxon>
        <taxon>Pseudomonadati</taxon>
        <taxon>Pseudomonadota</taxon>
        <taxon>Alphaproteobacteria</taxon>
        <taxon>Rhodobacterales</taxon>
        <taxon>Paracoccaceae</taxon>
        <taxon>Planktotalea</taxon>
    </lineage>
</organism>
<evidence type="ECO:0000259" key="3">
    <source>
        <dbReference type="Pfam" id="PF20169"/>
    </source>
</evidence>
<dbReference type="PANTHER" id="PTHR43854:SF1">
    <property type="entry name" value="INDOLEPYRUVATE OXIDOREDUCTASE SUBUNIT IORB"/>
    <property type="match status" value="1"/>
</dbReference>
<evidence type="ECO:0000259" key="2">
    <source>
        <dbReference type="Pfam" id="PF01558"/>
    </source>
</evidence>
<dbReference type="NCBIfam" id="NF006179">
    <property type="entry name" value="PRK08312.1"/>
    <property type="match status" value="1"/>
</dbReference>
<dbReference type="Pfam" id="PF20169">
    <property type="entry name" value="DUF6537"/>
    <property type="match status" value="1"/>
</dbReference>
<dbReference type="PANTHER" id="PTHR43854">
    <property type="entry name" value="INDOLEPYRUVATE OXIDOREDUCTASE SUBUNIT IORB"/>
    <property type="match status" value="1"/>
</dbReference>
<feature type="domain" description="DUF6537" evidence="3">
    <location>
        <begin position="240"/>
        <end position="443"/>
    </location>
</feature>
<dbReference type="AlphaFoldDB" id="A0A1L9NX37"/>